<dbReference type="GO" id="GO:0008270">
    <property type="term" value="F:zinc ion binding"/>
    <property type="evidence" value="ECO:0007669"/>
    <property type="project" value="UniProtKB-KW"/>
</dbReference>
<dbReference type="PANTHER" id="PTHR47251:SF1">
    <property type="entry name" value="FINGER DOMAIN PROTEIN, PUTATIVE (AFU_ORTHOLOGUE AFUA_3G04180)-RELATED"/>
    <property type="match status" value="1"/>
</dbReference>
<protein>
    <recommendedName>
        <fullName evidence="3">C2H2-type domain-containing protein</fullName>
    </recommendedName>
</protein>
<gene>
    <name evidence="4" type="ORF">MONBRDRAFT_25219</name>
</gene>
<dbReference type="PROSITE" id="PS00028">
    <property type="entry name" value="ZINC_FINGER_C2H2_1"/>
    <property type="match status" value="1"/>
</dbReference>
<dbReference type="eggNOG" id="ENOG502SA7U">
    <property type="taxonomic scope" value="Eukaryota"/>
</dbReference>
<keyword evidence="5" id="KW-1185">Reference proteome</keyword>
<feature type="compositionally biased region" description="Low complexity" evidence="2">
    <location>
        <begin position="398"/>
        <end position="416"/>
    </location>
</feature>
<feature type="region of interest" description="Disordered" evidence="2">
    <location>
        <begin position="423"/>
        <end position="442"/>
    </location>
</feature>
<evidence type="ECO:0000313" key="5">
    <source>
        <dbReference type="Proteomes" id="UP000001357"/>
    </source>
</evidence>
<evidence type="ECO:0000259" key="3">
    <source>
        <dbReference type="PROSITE" id="PS50157"/>
    </source>
</evidence>
<dbReference type="KEGG" id="mbr:MONBRDRAFT_25219"/>
<dbReference type="Proteomes" id="UP000001357">
    <property type="component" value="Unassembled WGS sequence"/>
</dbReference>
<feature type="compositionally biased region" description="Polar residues" evidence="2">
    <location>
        <begin position="335"/>
        <end position="350"/>
    </location>
</feature>
<keyword evidence="1" id="KW-0863">Zinc-finger</keyword>
<feature type="domain" description="C2H2-type" evidence="3">
    <location>
        <begin position="98"/>
        <end position="127"/>
    </location>
</feature>
<dbReference type="GeneID" id="5891000"/>
<dbReference type="EMBL" id="CH991550">
    <property type="protein sequence ID" value="EDQ89510.1"/>
    <property type="molecule type" value="Genomic_DNA"/>
</dbReference>
<dbReference type="PANTHER" id="PTHR47251">
    <property type="entry name" value="FINGER DOMAIN PROTEIN, PUTATIVE (AFU_ORTHOLOGUE AFUA_3G04180)-RELATED"/>
    <property type="match status" value="1"/>
</dbReference>
<dbReference type="AlphaFoldDB" id="A9UYR8"/>
<feature type="region of interest" description="Disordered" evidence="2">
    <location>
        <begin position="1"/>
        <end position="31"/>
    </location>
</feature>
<feature type="compositionally biased region" description="Basic residues" evidence="2">
    <location>
        <begin position="133"/>
        <end position="142"/>
    </location>
</feature>
<feature type="region of interest" description="Disordered" evidence="2">
    <location>
        <begin position="383"/>
        <end position="416"/>
    </location>
</feature>
<feature type="compositionally biased region" description="Low complexity" evidence="2">
    <location>
        <begin position="197"/>
        <end position="211"/>
    </location>
</feature>
<evidence type="ECO:0000256" key="2">
    <source>
        <dbReference type="SAM" id="MobiDB-lite"/>
    </source>
</evidence>
<feature type="compositionally biased region" description="Low complexity" evidence="2">
    <location>
        <begin position="310"/>
        <end position="329"/>
    </location>
</feature>
<dbReference type="PROSITE" id="PS50157">
    <property type="entry name" value="ZINC_FINGER_C2H2_2"/>
    <property type="match status" value="1"/>
</dbReference>
<proteinExistence type="predicted"/>
<evidence type="ECO:0000313" key="4">
    <source>
        <dbReference type="EMBL" id="EDQ89510.1"/>
    </source>
</evidence>
<feature type="region of interest" description="Disordered" evidence="2">
    <location>
        <begin position="133"/>
        <end position="166"/>
    </location>
</feature>
<keyword evidence="1" id="KW-0479">Metal-binding</keyword>
<evidence type="ECO:0000256" key="1">
    <source>
        <dbReference type="PROSITE-ProRule" id="PRU00042"/>
    </source>
</evidence>
<reference evidence="4 5" key="1">
    <citation type="journal article" date="2008" name="Nature">
        <title>The genome of the choanoflagellate Monosiga brevicollis and the origin of metazoans.</title>
        <authorList>
            <consortium name="JGI Sequencing"/>
            <person name="King N."/>
            <person name="Westbrook M.J."/>
            <person name="Young S.L."/>
            <person name="Kuo A."/>
            <person name="Abedin M."/>
            <person name="Chapman J."/>
            <person name="Fairclough S."/>
            <person name="Hellsten U."/>
            <person name="Isogai Y."/>
            <person name="Letunic I."/>
            <person name="Marr M."/>
            <person name="Pincus D."/>
            <person name="Putnam N."/>
            <person name="Rokas A."/>
            <person name="Wright K.J."/>
            <person name="Zuzow R."/>
            <person name="Dirks W."/>
            <person name="Good M."/>
            <person name="Goodstein D."/>
            <person name="Lemons D."/>
            <person name="Li W."/>
            <person name="Lyons J.B."/>
            <person name="Morris A."/>
            <person name="Nichols S."/>
            <person name="Richter D.J."/>
            <person name="Salamov A."/>
            <person name="Bork P."/>
            <person name="Lim W.A."/>
            <person name="Manning G."/>
            <person name="Miller W.T."/>
            <person name="McGinnis W."/>
            <person name="Shapiro H."/>
            <person name="Tjian R."/>
            <person name="Grigoriev I.V."/>
            <person name="Rokhsar D."/>
        </authorList>
    </citation>
    <scope>NUCLEOTIDE SEQUENCE [LARGE SCALE GENOMIC DNA]</scope>
    <source>
        <strain evidence="5">MX1 / ATCC 50154</strain>
    </source>
</reference>
<name>A9UYR8_MONBE</name>
<dbReference type="InterPro" id="IPR013087">
    <property type="entry name" value="Znf_C2H2_type"/>
</dbReference>
<keyword evidence="1" id="KW-0862">Zinc</keyword>
<dbReference type="STRING" id="81824.A9UYR8"/>
<organism evidence="4 5">
    <name type="scientific">Monosiga brevicollis</name>
    <name type="common">Choanoflagellate</name>
    <dbReference type="NCBI Taxonomy" id="81824"/>
    <lineage>
        <taxon>Eukaryota</taxon>
        <taxon>Choanoflagellata</taxon>
        <taxon>Craspedida</taxon>
        <taxon>Salpingoecidae</taxon>
        <taxon>Monosiga</taxon>
    </lineage>
</organism>
<accession>A9UYR8</accession>
<dbReference type="InParanoid" id="A9UYR8"/>
<dbReference type="SUPFAM" id="SSF57667">
    <property type="entry name" value="beta-beta-alpha zinc fingers"/>
    <property type="match status" value="1"/>
</dbReference>
<feature type="compositionally biased region" description="Polar residues" evidence="2">
    <location>
        <begin position="254"/>
        <end position="278"/>
    </location>
</feature>
<feature type="compositionally biased region" description="Polar residues" evidence="2">
    <location>
        <begin position="300"/>
        <end position="309"/>
    </location>
</feature>
<feature type="region of interest" description="Disordered" evidence="2">
    <location>
        <begin position="182"/>
        <end position="364"/>
    </location>
</feature>
<dbReference type="RefSeq" id="XP_001745539.1">
    <property type="nucleotide sequence ID" value="XM_001745487.1"/>
</dbReference>
<sequence length="442" mass="47815">MATGEPSARWSAMQAHRQAAAKREAQAEALTTKAARAEMGDAIERYMDRELRLPMGPPTGYVDLENVQVASLDQHIPQAKAEKQEQIQAAVKAQNQVFLCEVCNKQYTKISEYENHLSSYDHHHRKRLKDLKALSARHSKESKKREKEEKQKKKKKKKGESDEDLAAQKAAALSFGIIRKKTTSTGGAIGGGGQVEAAPPSSNPPAQSGASTSPFMQTAGKGEGKDRASSSSETGGQRPRMLRFERAAQGLPGTMTTITKQMSSTTAADSQAPTAIQTSPSSLPPPPPPPSNPVLAPVSQTPTSGLSQQSVLATTSAAVTTTSRPAPSTEPVRQATATTPQSGATQQQGHHPSAPGHGATAPSFAGQAYPQYAVGQGYPAHHYQQGYGAWQNGGYGGQYASPHQTQHQYQSHPQYHQYQQYQYQHYPQQQQQQQQQPGHWPR</sequence>
<feature type="compositionally biased region" description="Pro residues" evidence="2">
    <location>
        <begin position="282"/>
        <end position="292"/>
    </location>
</feature>
<dbReference type="InterPro" id="IPR036236">
    <property type="entry name" value="Znf_C2H2_sf"/>
</dbReference>